<evidence type="ECO:0000256" key="4">
    <source>
        <dbReference type="ARBA" id="ARBA00023125"/>
    </source>
</evidence>
<proteinExistence type="inferred from homology"/>
<dbReference type="PROSITE" id="PS50811">
    <property type="entry name" value="WRKY"/>
    <property type="match status" value="1"/>
</dbReference>
<keyword evidence="2" id="KW-0805">Transcription regulation</keyword>
<evidence type="ECO:0000256" key="5">
    <source>
        <dbReference type="ARBA" id="ARBA00023163"/>
    </source>
</evidence>
<dbReference type="EMBL" id="CACTIH010009099">
    <property type="protein sequence ID" value="CAA3023934.1"/>
    <property type="molecule type" value="Genomic_DNA"/>
</dbReference>
<comment type="subcellular location">
    <subcellularLocation>
        <location evidence="1">Nucleus</location>
    </subcellularLocation>
</comment>
<sequence>MDNKCGLTVENSDRVGFFRLDLSPRLNHQTKDIMFPVNPSPVDEKPIALGAVDFFSDKKKPIADHTGLQLVTAVEDRISSDHVEDKLAKNELSQLQVEIQRMNSDNQKLRGMLTQVNNNYNSLHLQFVEFMQQQENSKSDRSEKELSRTKRIGREESPESHGLASKKVPKLNPYQTPEATMRKARVSIRAISEAPMISDGCQWRKYGQKMAKGNPCPRAYYRCTMAVGCPVRKQVQRCAEDKTILITSYEGTHSHPLPQAAMAMASTTSAAANMLLCGSTTGADGLLNTTFPARTILPYSSNIATISASAPIPTVTLDLTQPPNSLQQFQRTSPAQFQVPSPLPTPPIAQVFGSKFSGLQMSQDIETALPSQAEHHKSFTDTLSAATAAITADPNFTVALAAAITSIIGGTHPNISDNTTNDNSNVNASSSIQ</sequence>
<evidence type="ECO:0000313" key="12">
    <source>
        <dbReference type="Proteomes" id="UP000594638"/>
    </source>
</evidence>
<evidence type="ECO:0000256" key="1">
    <source>
        <dbReference type="ARBA" id="ARBA00004123"/>
    </source>
</evidence>
<name>A0A8S0UWS9_OLEEU</name>
<evidence type="ECO:0000313" key="11">
    <source>
        <dbReference type="EMBL" id="CAA3023934.1"/>
    </source>
</evidence>
<dbReference type="SUPFAM" id="SSF118290">
    <property type="entry name" value="WRKY DNA-binding domain"/>
    <property type="match status" value="1"/>
</dbReference>
<evidence type="ECO:0000256" key="3">
    <source>
        <dbReference type="ARBA" id="ARBA00023054"/>
    </source>
</evidence>
<keyword evidence="6" id="KW-0539">Nucleus</keyword>
<dbReference type="Proteomes" id="UP000594638">
    <property type="component" value="Unassembled WGS sequence"/>
</dbReference>
<dbReference type="GO" id="GO:0003700">
    <property type="term" value="F:DNA-binding transcription factor activity"/>
    <property type="evidence" value="ECO:0007669"/>
    <property type="project" value="InterPro"/>
</dbReference>
<keyword evidence="3 8" id="KW-0175">Coiled coil</keyword>
<reference evidence="11 12" key="1">
    <citation type="submission" date="2019-12" db="EMBL/GenBank/DDBJ databases">
        <authorList>
            <person name="Alioto T."/>
            <person name="Alioto T."/>
            <person name="Gomez Garrido J."/>
        </authorList>
    </citation>
    <scope>NUCLEOTIDE SEQUENCE [LARGE SCALE GENOMIC DNA]</scope>
</reference>
<dbReference type="PANTHER" id="PTHR31429">
    <property type="entry name" value="WRKY TRANSCRIPTION FACTOR 36-RELATED"/>
    <property type="match status" value="1"/>
</dbReference>
<dbReference type="GO" id="GO:0043565">
    <property type="term" value="F:sequence-specific DNA binding"/>
    <property type="evidence" value="ECO:0007669"/>
    <property type="project" value="InterPro"/>
</dbReference>
<gene>
    <name evidence="11" type="ORF">OLEA9_A111094</name>
</gene>
<dbReference type="FunFam" id="2.20.25.80:FF:000002">
    <property type="entry name" value="probable WRKY transcription factor 31"/>
    <property type="match status" value="1"/>
</dbReference>
<keyword evidence="4" id="KW-0238">DNA-binding</keyword>
<dbReference type="GO" id="GO:0005634">
    <property type="term" value="C:nucleus"/>
    <property type="evidence" value="ECO:0007669"/>
    <property type="project" value="UniProtKB-SubCell"/>
</dbReference>
<dbReference type="InterPro" id="IPR036576">
    <property type="entry name" value="WRKY_dom_sf"/>
</dbReference>
<dbReference type="OrthoDB" id="2020995at2759"/>
<feature type="domain" description="WRKY" evidence="10">
    <location>
        <begin position="192"/>
        <end position="258"/>
    </location>
</feature>
<feature type="coiled-coil region" evidence="8">
    <location>
        <begin position="85"/>
        <end position="119"/>
    </location>
</feature>
<comment type="caution">
    <text evidence="11">The sequence shown here is derived from an EMBL/GenBank/DDBJ whole genome shotgun (WGS) entry which is preliminary data.</text>
</comment>
<protein>
    <submittedName>
        <fullName evidence="11">Probable WRKY transcription factor 31</fullName>
    </submittedName>
</protein>
<accession>A0A8S0UWS9</accession>
<dbReference type="Gramene" id="OE9A111094T1">
    <property type="protein sequence ID" value="OE9A111094C1"/>
    <property type="gene ID" value="OE9A111094"/>
</dbReference>
<feature type="region of interest" description="Disordered" evidence="9">
    <location>
        <begin position="133"/>
        <end position="173"/>
    </location>
</feature>
<evidence type="ECO:0000256" key="6">
    <source>
        <dbReference type="ARBA" id="ARBA00023242"/>
    </source>
</evidence>
<evidence type="ECO:0000256" key="7">
    <source>
        <dbReference type="ARBA" id="ARBA00061007"/>
    </source>
</evidence>
<dbReference type="InterPro" id="IPR044810">
    <property type="entry name" value="WRKY_plant"/>
</dbReference>
<dbReference type="Pfam" id="PF03106">
    <property type="entry name" value="WRKY"/>
    <property type="match status" value="1"/>
</dbReference>
<feature type="compositionally biased region" description="Low complexity" evidence="9">
    <location>
        <begin position="414"/>
        <end position="433"/>
    </location>
</feature>
<feature type="region of interest" description="Disordered" evidence="9">
    <location>
        <begin position="411"/>
        <end position="433"/>
    </location>
</feature>
<evidence type="ECO:0000256" key="9">
    <source>
        <dbReference type="SAM" id="MobiDB-lite"/>
    </source>
</evidence>
<dbReference type="PANTHER" id="PTHR31429:SF106">
    <property type="entry name" value="WRKY TRANSCRIPTION FACTOR 31-RELATED"/>
    <property type="match status" value="1"/>
</dbReference>
<dbReference type="Gene3D" id="2.20.25.80">
    <property type="entry name" value="WRKY domain"/>
    <property type="match status" value="1"/>
</dbReference>
<dbReference type="InterPro" id="IPR003657">
    <property type="entry name" value="WRKY_dom"/>
</dbReference>
<keyword evidence="12" id="KW-1185">Reference proteome</keyword>
<evidence type="ECO:0000256" key="2">
    <source>
        <dbReference type="ARBA" id="ARBA00023015"/>
    </source>
</evidence>
<dbReference type="SMART" id="SM00774">
    <property type="entry name" value="WRKY"/>
    <property type="match status" value="1"/>
</dbReference>
<feature type="compositionally biased region" description="Basic and acidic residues" evidence="9">
    <location>
        <begin position="137"/>
        <end position="159"/>
    </location>
</feature>
<comment type="similarity">
    <text evidence="7">Belongs to the WRKY group II-b family.</text>
</comment>
<keyword evidence="5" id="KW-0804">Transcription</keyword>
<organism evidence="11 12">
    <name type="scientific">Olea europaea subsp. europaea</name>
    <dbReference type="NCBI Taxonomy" id="158383"/>
    <lineage>
        <taxon>Eukaryota</taxon>
        <taxon>Viridiplantae</taxon>
        <taxon>Streptophyta</taxon>
        <taxon>Embryophyta</taxon>
        <taxon>Tracheophyta</taxon>
        <taxon>Spermatophyta</taxon>
        <taxon>Magnoliopsida</taxon>
        <taxon>eudicotyledons</taxon>
        <taxon>Gunneridae</taxon>
        <taxon>Pentapetalae</taxon>
        <taxon>asterids</taxon>
        <taxon>lamiids</taxon>
        <taxon>Lamiales</taxon>
        <taxon>Oleaceae</taxon>
        <taxon>Oleeae</taxon>
        <taxon>Olea</taxon>
    </lineage>
</organism>
<dbReference type="AlphaFoldDB" id="A0A8S0UWS9"/>
<evidence type="ECO:0000256" key="8">
    <source>
        <dbReference type="SAM" id="Coils"/>
    </source>
</evidence>
<evidence type="ECO:0000259" key="10">
    <source>
        <dbReference type="PROSITE" id="PS50811"/>
    </source>
</evidence>